<gene>
    <name evidence="2" type="ORF">PLEPLA_LOCUS28340</name>
</gene>
<keyword evidence="3" id="KW-1185">Reference proteome</keyword>
<evidence type="ECO:0000313" key="2">
    <source>
        <dbReference type="EMBL" id="CAB1440574.1"/>
    </source>
</evidence>
<comment type="caution">
    <text evidence="2">The sequence shown here is derived from an EMBL/GenBank/DDBJ whole genome shotgun (WGS) entry which is preliminary data.</text>
</comment>
<feature type="region of interest" description="Disordered" evidence="1">
    <location>
        <begin position="74"/>
        <end position="122"/>
    </location>
</feature>
<accession>A0A9N7YQF5</accession>
<feature type="region of interest" description="Disordered" evidence="1">
    <location>
        <begin position="14"/>
        <end position="54"/>
    </location>
</feature>
<dbReference type="Proteomes" id="UP001153269">
    <property type="component" value="Unassembled WGS sequence"/>
</dbReference>
<name>A0A9N7YQF5_PLEPL</name>
<organism evidence="2 3">
    <name type="scientific">Pleuronectes platessa</name>
    <name type="common">European plaice</name>
    <dbReference type="NCBI Taxonomy" id="8262"/>
    <lineage>
        <taxon>Eukaryota</taxon>
        <taxon>Metazoa</taxon>
        <taxon>Chordata</taxon>
        <taxon>Craniata</taxon>
        <taxon>Vertebrata</taxon>
        <taxon>Euteleostomi</taxon>
        <taxon>Actinopterygii</taxon>
        <taxon>Neopterygii</taxon>
        <taxon>Teleostei</taxon>
        <taxon>Neoteleostei</taxon>
        <taxon>Acanthomorphata</taxon>
        <taxon>Carangaria</taxon>
        <taxon>Pleuronectiformes</taxon>
        <taxon>Pleuronectoidei</taxon>
        <taxon>Pleuronectidae</taxon>
        <taxon>Pleuronectes</taxon>
    </lineage>
</organism>
<feature type="compositionally biased region" description="Basic and acidic residues" evidence="1">
    <location>
        <begin position="104"/>
        <end position="122"/>
    </location>
</feature>
<evidence type="ECO:0000256" key="1">
    <source>
        <dbReference type="SAM" id="MobiDB-lite"/>
    </source>
</evidence>
<reference evidence="2" key="1">
    <citation type="submission" date="2020-03" db="EMBL/GenBank/DDBJ databases">
        <authorList>
            <person name="Weist P."/>
        </authorList>
    </citation>
    <scope>NUCLEOTIDE SEQUENCE</scope>
</reference>
<dbReference type="AlphaFoldDB" id="A0A9N7YQF5"/>
<evidence type="ECO:0000313" key="3">
    <source>
        <dbReference type="Proteomes" id="UP001153269"/>
    </source>
</evidence>
<proteinExistence type="predicted"/>
<dbReference type="EMBL" id="CADEAL010002469">
    <property type="protein sequence ID" value="CAB1440574.1"/>
    <property type="molecule type" value="Genomic_DNA"/>
</dbReference>
<protein>
    <submittedName>
        <fullName evidence="2">Uncharacterized protein</fullName>
    </submittedName>
</protein>
<sequence length="122" mass="13685">MAERKACTVAHLVCPRLEKKKKKKKRPSPDSASRPRHRMDVPPPPSSTPVHRDHTTWFIPRHSLSLSICELGRESVRRSNPNRPQPCATAPRTLISVKKGPPMSRREDVPPGGRRDTDLSGS</sequence>